<sequence>MGSKKKYGAILLCLVIGFLATKSTDLQSSVFGRVVMGGPMVALLVSMIICNIIPSVDKDFKEGTTYCSKQFLNWGIIMTGGTLSFADIMGTGVRALPLILFNICLSFAVAMLVGRKIGVTKNTSVLVGGGTCICGGTAIATLSRIIKATDAEIAFGMAAIFLFDTISAFSYPYIAPAIGFTENQFAFVAGTAINDTSSVAGAQATYQAMIANPEFSGALNVKLVRTTMLIFVAIVWTVLMAKDAKKNGEAGSNDSILAVVKKTFPMFILWFVVMAGLNTYGVFSEVGSDLLKVVSKFLFASALAGVGFKIKFKDVFSKGLKPIALGGITWACVAASSYIFAFLFAGYIG</sequence>
<organism evidence="1 2">
    <name type="scientific">Petralouisia muris</name>
    <dbReference type="NCBI Taxonomy" id="3032872"/>
    <lineage>
        <taxon>Bacteria</taxon>
        <taxon>Bacillati</taxon>
        <taxon>Bacillota</taxon>
        <taxon>Clostridia</taxon>
        <taxon>Lachnospirales</taxon>
        <taxon>Lachnospiraceae</taxon>
        <taxon>Petralouisia</taxon>
    </lineage>
</organism>
<gene>
    <name evidence="1" type="ORF">E5329_03545</name>
</gene>
<keyword evidence="2" id="KW-1185">Reference proteome</keyword>
<evidence type="ECO:0000313" key="1">
    <source>
        <dbReference type="EMBL" id="TGY97690.1"/>
    </source>
</evidence>
<accession>A0AC61S0S9</accession>
<name>A0AC61S0S9_9FIRM</name>
<reference evidence="1" key="1">
    <citation type="submission" date="2019-04" db="EMBL/GenBank/DDBJ databases">
        <title>Microbes associate with the intestines of laboratory mice.</title>
        <authorList>
            <person name="Navarre W."/>
            <person name="Wong E."/>
            <person name="Huang K."/>
            <person name="Tropini C."/>
            <person name="Ng K."/>
            <person name="Yu B."/>
        </authorList>
    </citation>
    <scope>NUCLEOTIDE SEQUENCE</scope>
    <source>
        <strain evidence="1">NM01_1-7b</strain>
    </source>
</reference>
<dbReference type="Proteomes" id="UP000304953">
    <property type="component" value="Unassembled WGS sequence"/>
</dbReference>
<dbReference type="EMBL" id="SRYA01000005">
    <property type="protein sequence ID" value="TGY97690.1"/>
    <property type="molecule type" value="Genomic_DNA"/>
</dbReference>
<proteinExistence type="predicted"/>
<protein>
    <submittedName>
        <fullName evidence="1">Sulfate exporter family transporter</fullName>
    </submittedName>
</protein>
<comment type="caution">
    <text evidence="1">The sequence shown here is derived from an EMBL/GenBank/DDBJ whole genome shotgun (WGS) entry which is preliminary data.</text>
</comment>
<evidence type="ECO:0000313" key="2">
    <source>
        <dbReference type="Proteomes" id="UP000304953"/>
    </source>
</evidence>